<dbReference type="Gene3D" id="3.30.70.1320">
    <property type="entry name" value="Multidrug efflux transporter AcrB pore domain like"/>
    <property type="match status" value="1"/>
</dbReference>
<keyword evidence="1" id="KW-0812">Transmembrane</keyword>
<dbReference type="InterPro" id="IPR027463">
    <property type="entry name" value="AcrB_DN_DC_subdom"/>
</dbReference>
<dbReference type="RefSeq" id="WP_259805727.1">
    <property type="nucleotide sequence ID" value="NZ_CP080776.1"/>
</dbReference>
<protein>
    <submittedName>
        <fullName evidence="2">Efflux RND transporter permease subunit</fullName>
    </submittedName>
</protein>
<dbReference type="GO" id="GO:0005886">
    <property type="term" value="C:plasma membrane"/>
    <property type="evidence" value="ECO:0007669"/>
    <property type="project" value="TreeGrafter"/>
</dbReference>
<feature type="transmembrane region" description="Helical" evidence="1">
    <location>
        <begin position="424"/>
        <end position="445"/>
    </location>
</feature>
<dbReference type="SUPFAM" id="SSF82714">
    <property type="entry name" value="Multidrug efflux transporter AcrB TolC docking domain, DN and DC subdomains"/>
    <property type="match status" value="2"/>
</dbReference>
<dbReference type="SUPFAM" id="SSF82693">
    <property type="entry name" value="Multidrug efflux transporter AcrB pore domain, PN1, PN2, PC1 and PC2 subdomains"/>
    <property type="match status" value="2"/>
</dbReference>
<dbReference type="Pfam" id="PF00873">
    <property type="entry name" value="ACR_tran"/>
    <property type="match status" value="1"/>
</dbReference>
<evidence type="ECO:0000313" key="3">
    <source>
        <dbReference type="Proteomes" id="UP001057991"/>
    </source>
</evidence>
<organism evidence="2 3">
    <name type="scientific">Aliiroseovarius crassostreae</name>
    <dbReference type="NCBI Taxonomy" id="154981"/>
    <lineage>
        <taxon>Bacteria</taxon>
        <taxon>Pseudomonadati</taxon>
        <taxon>Pseudomonadota</taxon>
        <taxon>Alphaproteobacteria</taxon>
        <taxon>Rhodobacterales</taxon>
        <taxon>Paracoccaceae</taxon>
        <taxon>Aliiroseovarius</taxon>
    </lineage>
</organism>
<feature type="transmembrane region" description="Helical" evidence="1">
    <location>
        <begin position="519"/>
        <end position="541"/>
    </location>
</feature>
<dbReference type="Gene3D" id="1.20.1640.10">
    <property type="entry name" value="Multidrug efflux transporter AcrB transmembrane domain"/>
    <property type="match status" value="2"/>
</dbReference>
<dbReference type="AlphaFoldDB" id="A0A9Q9HBE6"/>
<dbReference type="PRINTS" id="PR00702">
    <property type="entry name" value="ACRIFLAVINRP"/>
</dbReference>
<dbReference type="Proteomes" id="UP001057991">
    <property type="component" value="Chromosome"/>
</dbReference>
<sequence>MIRFFVRHPVAANLLMVAICILGIGMISSIERETFPEFTASTVGVSAIYPGASARDVDENVCAPIEDALIGVEGLEDLTCLSVAGRANATAELVEGGDLTQFFNDIFSAVSGITTFPSDVETPAVEVLARSDVVAMIAVSGLPTRAALADYTDGLADRILALPGVSRASVSGITDREFQVAFDEATLRQHGLSSSDITGALTSRSLSRPLGDAELKAGSITLRYADVRRSVAELEDLIVLQTSAGGVVRLGDIATVTLSDKNPDISSYINGVQAAIITFSKSKEDDSIRVYNAVEKLLEAERAVYPDTLSLSVIANNTTELNERLALIVKNIAMGLVLVFATMWLFFSIREALWISAALPVSFLGSLFIMSVFGITINMITLVALLMAVGLIMDDSIVIAENIDNWRRKGASATEAAWRGTVEVMPGVVSSFLTTVAVFGPLMFMTGRLGVILKFIPTVLLITLALSLIEGFLILPHHLSHAGGDGPEGHENRRAAQILERFKEGVVLPVAGWLAKWRYATLGSVIALLMLALSLVVSGTIKVIPFPSSESDTIIARVALTDGIARDRTIQTVEQLVAGLTRVNADLSPNTQGQVPLVDRVLVEYGTNSEVKNNGSNTATVTVDLLPSSQRNVAADDVVEAWRRATGPMPDLVQSSFAQSVRGPAGADLDVELRGHDLHQLETAASELLARLLEREDVIEAHQDLYGGQQELQFALTTYGYAVGLTPKMLSDQLRAAFEGAETDSFRVNQSNLTVRAQLSETVQTLSELEQFPIRLAGGEQVALSSVAEMKMTRGYPVISRKNGMAMARLTGQIDGSKVTSAQISKVVTDELGPALVAKYPGIEIGIGGATEEQNKSQSSLGKLMGLGLIGVYMILAFQFRSYALPLVIMAAIPFALVGSILAHWALGLAIAMPSMIGFASLSGIVVNNSILFLTFFQTHLEKGDYQKAALNAARARFRPILLSTLTTFAGLVPIIFDSSPQVQILVPLVVSVAFGLLASMVMVVLVFPSLISIYFDRASLERWTRAFDKSSADEALGVAGEKPAG</sequence>
<dbReference type="SUPFAM" id="SSF82866">
    <property type="entry name" value="Multidrug efflux transporter AcrB transmembrane domain"/>
    <property type="match status" value="2"/>
</dbReference>
<feature type="transmembrane region" description="Helical" evidence="1">
    <location>
        <begin position="451"/>
        <end position="475"/>
    </location>
</feature>
<proteinExistence type="predicted"/>
<evidence type="ECO:0000256" key="1">
    <source>
        <dbReference type="SAM" id="Phobius"/>
    </source>
</evidence>
<dbReference type="Gene3D" id="3.30.2090.10">
    <property type="entry name" value="Multidrug efflux transporter AcrB TolC docking domain, DN and DC subdomains"/>
    <property type="match status" value="2"/>
</dbReference>
<dbReference type="GO" id="GO:0042910">
    <property type="term" value="F:xenobiotic transmembrane transporter activity"/>
    <property type="evidence" value="ECO:0007669"/>
    <property type="project" value="TreeGrafter"/>
</dbReference>
<dbReference type="PANTHER" id="PTHR32063:SF33">
    <property type="entry name" value="RND SUPERFAMILY EFFLUX PUMP PERMEASE COMPONENT"/>
    <property type="match status" value="1"/>
</dbReference>
<keyword evidence="1" id="KW-0472">Membrane</keyword>
<keyword evidence="1" id="KW-1133">Transmembrane helix</keyword>
<dbReference type="InterPro" id="IPR001036">
    <property type="entry name" value="Acrflvin-R"/>
</dbReference>
<dbReference type="Gene3D" id="3.30.70.1440">
    <property type="entry name" value="Multidrug efflux transporter AcrB pore domain"/>
    <property type="match status" value="1"/>
</dbReference>
<feature type="transmembrane region" description="Helical" evidence="1">
    <location>
        <begin position="917"/>
        <end position="937"/>
    </location>
</feature>
<feature type="transmembrane region" description="Helical" evidence="1">
    <location>
        <begin position="12"/>
        <end position="30"/>
    </location>
</feature>
<feature type="transmembrane region" description="Helical" evidence="1">
    <location>
        <begin position="989"/>
        <end position="1016"/>
    </location>
</feature>
<feature type="transmembrane region" description="Helical" evidence="1">
    <location>
        <begin position="958"/>
        <end position="977"/>
    </location>
</feature>
<feature type="transmembrane region" description="Helical" evidence="1">
    <location>
        <begin position="887"/>
        <end position="911"/>
    </location>
</feature>
<feature type="transmembrane region" description="Helical" evidence="1">
    <location>
        <begin position="325"/>
        <end position="346"/>
    </location>
</feature>
<reference evidence="2" key="1">
    <citation type="submission" date="2021-08" db="EMBL/GenBank/DDBJ databases">
        <authorList>
            <person name="Nwanade C."/>
            <person name="Wang M."/>
            <person name="Masoudi A."/>
            <person name="Yu Z."/>
            <person name="Liu J."/>
        </authorList>
    </citation>
    <scope>NUCLEOTIDE SEQUENCE</scope>
    <source>
        <strain evidence="2">S056</strain>
    </source>
</reference>
<accession>A0A9Q9HBE6</accession>
<gene>
    <name evidence="2" type="ORF">K3X48_11090</name>
</gene>
<evidence type="ECO:0000313" key="2">
    <source>
        <dbReference type="EMBL" id="UWP94751.1"/>
    </source>
</evidence>
<dbReference type="Gene3D" id="3.30.70.1430">
    <property type="entry name" value="Multidrug efflux transporter AcrB pore domain"/>
    <property type="match status" value="2"/>
</dbReference>
<dbReference type="PANTHER" id="PTHR32063">
    <property type="match status" value="1"/>
</dbReference>
<name>A0A9Q9HBE6_9RHOB</name>
<dbReference type="EMBL" id="CP080776">
    <property type="protein sequence ID" value="UWP94751.1"/>
    <property type="molecule type" value="Genomic_DNA"/>
</dbReference>